<feature type="domain" description="N-acetyltransferase" evidence="1">
    <location>
        <begin position="139"/>
        <end position="286"/>
    </location>
</feature>
<dbReference type="InterPro" id="IPR000182">
    <property type="entry name" value="GNAT_dom"/>
</dbReference>
<dbReference type="EC" id="2.3.1.-" evidence="2"/>
<dbReference type="Proteomes" id="UP001601303">
    <property type="component" value="Unassembled WGS sequence"/>
</dbReference>
<evidence type="ECO:0000313" key="2">
    <source>
        <dbReference type="EMBL" id="MFE9601019.1"/>
    </source>
</evidence>
<dbReference type="Pfam" id="PF00583">
    <property type="entry name" value="Acetyltransf_1"/>
    <property type="match status" value="1"/>
</dbReference>
<dbReference type="PROSITE" id="PS51186">
    <property type="entry name" value="GNAT"/>
    <property type="match status" value="1"/>
</dbReference>
<keyword evidence="3" id="KW-1185">Reference proteome</keyword>
<organism evidence="2 3">
    <name type="scientific">Streptomyces hokutonensis</name>
    <dbReference type="NCBI Taxonomy" id="1306990"/>
    <lineage>
        <taxon>Bacteria</taxon>
        <taxon>Bacillati</taxon>
        <taxon>Actinomycetota</taxon>
        <taxon>Actinomycetes</taxon>
        <taxon>Kitasatosporales</taxon>
        <taxon>Streptomycetaceae</taxon>
        <taxon>Streptomyces</taxon>
    </lineage>
</organism>
<dbReference type="GO" id="GO:0016746">
    <property type="term" value="F:acyltransferase activity"/>
    <property type="evidence" value="ECO:0007669"/>
    <property type="project" value="UniProtKB-KW"/>
</dbReference>
<accession>A0ABW6M5C5</accession>
<dbReference type="Gene3D" id="3.40.630.30">
    <property type="match status" value="1"/>
</dbReference>
<gene>
    <name evidence="2" type="ORF">ACFYNQ_20920</name>
</gene>
<proteinExistence type="predicted"/>
<sequence length="286" mass="31047">MTTVVQPSVAEQSEAEALYRFQTETPEPVRTALGMSATRIGGGVVLSMRNDSTHFWSKALGFGITAPVTAQLVAEICDFYRAERTPQAVLQIAPAFLPEDWPEICAREGIVRDPSWVKLVCPTDEAVARADALDRPDGIRVTPPAAEEALEWGTVMMRAFGTPVEHYAEMAASTVTRLGWHPYAAWLDGELVGTGTLLVRGETAQMFAGAVLPHARGRGGQTALLAARARAARKLGCRVLVAETGAEQPGTHNTSLHNMLRLGFEIAYERPNWRWHLNPGESPAGH</sequence>
<keyword evidence="2" id="KW-0808">Transferase</keyword>
<dbReference type="SUPFAM" id="SSF55729">
    <property type="entry name" value="Acyl-CoA N-acyltransferases (Nat)"/>
    <property type="match status" value="1"/>
</dbReference>
<evidence type="ECO:0000313" key="3">
    <source>
        <dbReference type="Proteomes" id="UP001601303"/>
    </source>
</evidence>
<name>A0ABW6M5C5_9ACTN</name>
<dbReference type="EMBL" id="JBIAHM010000007">
    <property type="protein sequence ID" value="MFE9601019.1"/>
    <property type="molecule type" value="Genomic_DNA"/>
</dbReference>
<keyword evidence="2" id="KW-0012">Acyltransferase</keyword>
<comment type="caution">
    <text evidence="2">The sequence shown here is derived from an EMBL/GenBank/DDBJ whole genome shotgun (WGS) entry which is preliminary data.</text>
</comment>
<dbReference type="InterPro" id="IPR016181">
    <property type="entry name" value="Acyl_CoA_acyltransferase"/>
</dbReference>
<evidence type="ECO:0000259" key="1">
    <source>
        <dbReference type="PROSITE" id="PS51186"/>
    </source>
</evidence>
<protein>
    <submittedName>
        <fullName evidence="2">GNAT family N-acetyltransferase</fullName>
        <ecNumber evidence="2">2.3.1.-</ecNumber>
    </submittedName>
</protein>
<dbReference type="RefSeq" id="WP_388107917.1">
    <property type="nucleotide sequence ID" value="NZ_JBIAHM010000007.1"/>
</dbReference>
<reference evidence="2 3" key="1">
    <citation type="submission" date="2024-10" db="EMBL/GenBank/DDBJ databases">
        <title>The Natural Products Discovery Center: Release of the First 8490 Sequenced Strains for Exploring Actinobacteria Biosynthetic Diversity.</title>
        <authorList>
            <person name="Kalkreuter E."/>
            <person name="Kautsar S.A."/>
            <person name="Yang D."/>
            <person name="Bader C.D."/>
            <person name="Teijaro C.N."/>
            <person name="Fluegel L."/>
            <person name="Davis C.M."/>
            <person name="Simpson J.R."/>
            <person name="Lauterbach L."/>
            <person name="Steele A.D."/>
            <person name="Gui C."/>
            <person name="Meng S."/>
            <person name="Li G."/>
            <person name="Viehrig K."/>
            <person name="Ye F."/>
            <person name="Su P."/>
            <person name="Kiefer A.F."/>
            <person name="Nichols A."/>
            <person name="Cepeda A.J."/>
            <person name="Yan W."/>
            <person name="Fan B."/>
            <person name="Jiang Y."/>
            <person name="Adhikari A."/>
            <person name="Zheng C.-J."/>
            <person name="Schuster L."/>
            <person name="Cowan T.M."/>
            <person name="Smanski M.J."/>
            <person name="Chevrette M.G."/>
            <person name="De Carvalho L.P.S."/>
            <person name="Shen B."/>
        </authorList>
    </citation>
    <scope>NUCLEOTIDE SEQUENCE [LARGE SCALE GENOMIC DNA]</scope>
    <source>
        <strain evidence="2 3">NPDC006488</strain>
    </source>
</reference>